<name>A0A6J4LGA8_9ACTN</name>
<reference evidence="1" key="1">
    <citation type="submission" date="2020-02" db="EMBL/GenBank/DDBJ databases">
        <authorList>
            <person name="Meier V. D."/>
        </authorList>
    </citation>
    <scope>NUCLEOTIDE SEQUENCE</scope>
    <source>
        <strain evidence="1">AVDCRST_MAG24</strain>
    </source>
</reference>
<dbReference type="EMBL" id="CADCUF010000139">
    <property type="protein sequence ID" value="CAA9332407.1"/>
    <property type="molecule type" value="Genomic_DNA"/>
</dbReference>
<dbReference type="GO" id="GO:0016020">
    <property type="term" value="C:membrane"/>
    <property type="evidence" value="ECO:0007669"/>
    <property type="project" value="InterPro"/>
</dbReference>
<dbReference type="SUPFAM" id="SSF52540">
    <property type="entry name" value="P-loop containing nucleoside triphosphate hydrolases"/>
    <property type="match status" value="1"/>
</dbReference>
<dbReference type="AlphaFoldDB" id="A0A6J4LGA8"/>
<dbReference type="InterPro" id="IPR005331">
    <property type="entry name" value="Sulfotransferase"/>
</dbReference>
<dbReference type="Pfam" id="PF03567">
    <property type="entry name" value="Sulfotransfer_2"/>
    <property type="match status" value="1"/>
</dbReference>
<dbReference type="InterPro" id="IPR027417">
    <property type="entry name" value="P-loop_NTPase"/>
</dbReference>
<sequence length="209" mass="23949">MSVVPVFFKDDRSVLFVHIPKAAGSTLERMFTGAGWTMGLRETRRSHPGLMSVRRCSPQHFHAALLSELFAVERFDVVFTVTREPLSRFRSEYLMRNHQDPRTDPASVDAWAERVLARRRRNPYVLDNHLRPQHEFVLPGAEVYRLEDGLPHVVAELDRRHGVELPAEIPRALDSVTRAGVSSGDLELSEGLRSTLRHVYAEDFTRFGY</sequence>
<evidence type="ECO:0008006" key="2">
    <source>
        <dbReference type="Google" id="ProtNLM"/>
    </source>
</evidence>
<protein>
    <recommendedName>
        <fullName evidence="2">Sulfotransferase family protein</fullName>
    </recommendedName>
</protein>
<proteinExistence type="predicted"/>
<accession>A0A6J4LGA8</accession>
<dbReference type="GO" id="GO:0008146">
    <property type="term" value="F:sulfotransferase activity"/>
    <property type="evidence" value="ECO:0007669"/>
    <property type="project" value="InterPro"/>
</dbReference>
<gene>
    <name evidence="1" type="ORF">AVDCRST_MAG24-877</name>
</gene>
<dbReference type="Gene3D" id="3.40.50.300">
    <property type="entry name" value="P-loop containing nucleotide triphosphate hydrolases"/>
    <property type="match status" value="1"/>
</dbReference>
<evidence type="ECO:0000313" key="1">
    <source>
        <dbReference type="EMBL" id="CAA9332407.1"/>
    </source>
</evidence>
<organism evidence="1">
    <name type="scientific">uncultured Nocardioidaceae bacterium</name>
    <dbReference type="NCBI Taxonomy" id="253824"/>
    <lineage>
        <taxon>Bacteria</taxon>
        <taxon>Bacillati</taxon>
        <taxon>Actinomycetota</taxon>
        <taxon>Actinomycetes</taxon>
        <taxon>Propionibacteriales</taxon>
        <taxon>Nocardioidaceae</taxon>
        <taxon>environmental samples</taxon>
    </lineage>
</organism>